<reference evidence="3" key="1">
    <citation type="journal article" date="2014" name="Front. Microbiol.">
        <title>High frequency of phylogenetically diverse reductive dehalogenase-homologous genes in deep subseafloor sedimentary metagenomes.</title>
        <authorList>
            <person name="Kawai M."/>
            <person name="Futagami T."/>
            <person name="Toyoda A."/>
            <person name="Takaki Y."/>
            <person name="Nishi S."/>
            <person name="Hori S."/>
            <person name="Arai W."/>
            <person name="Tsubouchi T."/>
            <person name="Morono Y."/>
            <person name="Uchiyama I."/>
            <person name="Ito T."/>
            <person name="Fujiyama A."/>
            <person name="Inagaki F."/>
            <person name="Takami H."/>
        </authorList>
    </citation>
    <scope>NUCLEOTIDE SEQUENCE</scope>
    <source>
        <strain evidence="3">Expedition CK06-06</strain>
    </source>
</reference>
<dbReference type="PANTHER" id="PTHR21090:SF5">
    <property type="entry name" value="PENTAFUNCTIONAL AROM POLYPEPTIDE"/>
    <property type="match status" value="1"/>
</dbReference>
<feature type="non-terminal residue" evidence="3">
    <location>
        <position position="188"/>
    </location>
</feature>
<dbReference type="Gene3D" id="3.65.10.10">
    <property type="entry name" value="Enolpyruvate transferase domain"/>
    <property type="match status" value="1"/>
</dbReference>
<dbReference type="InterPro" id="IPR023193">
    <property type="entry name" value="EPSP_synthase_CS"/>
</dbReference>
<dbReference type="AlphaFoldDB" id="X1VTS2"/>
<dbReference type="Pfam" id="PF00275">
    <property type="entry name" value="EPSP_synthase"/>
    <property type="match status" value="1"/>
</dbReference>
<dbReference type="EMBL" id="BARW01028483">
    <property type="protein sequence ID" value="GAJ13435.1"/>
    <property type="molecule type" value="Genomic_DNA"/>
</dbReference>
<sequence length="188" mass="20230">MGEGELRGFLSCEDTLYTINVLKGLGVEISTEGETLSIKGLGGKFPPFPSRKEFYLGNSGTSMRLLLSTVSLAKGEFLLTGSPRLLKRPIEELVDGLKRLGVEASCLEQNGCPPVLIRARGIKGGKVTIPGQKSSQYVSSLLLSGPYAEKGMEIEVTGGLVSGPYVDITIDVMREFGVSVIRDSYSYF</sequence>
<dbReference type="InterPro" id="IPR036968">
    <property type="entry name" value="Enolpyruvate_Tfrase_sf"/>
</dbReference>
<evidence type="ECO:0000259" key="2">
    <source>
        <dbReference type="Pfam" id="PF00275"/>
    </source>
</evidence>
<dbReference type="SUPFAM" id="SSF55205">
    <property type="entry name" value="EPT/RTPC-like"/>
    <property type="match status" value="1"/>
</dbReference>
<dbReference type="PROSITE" id="PS00104">
    <property type="entry name" value="EPSP_SYNTHASE_1"/>
    <property type="match status" value="1"/>
</dbReference>
<evidence type="ECO:0000256" key="1">
    <source>
        <dbReference type="ARBA" id="ARBA00022679"/>
    </source>
</evidence>
<dbReference type="InterPro" id="IPR001986">
    <property type="entry name" value="Enolpyruvate_Tfrase_dom"/>
</dbReference>
<dbReference type="InterPro" id="IPR013792">
    <property type="entry name" value="RNA3'P_cycl/enolpyr_Trfase_a/b"/>
</dbReference>
<feature type="domain" description="Enolpyruvate transferase" evidence="2">
    <location>
        <begin position="3"/>
        <end position="183"/>
    </location>
</feature>
<name>X1VTS2_9ZZZZ</name>
<protein>
    <recommendedName>
        <fullName evidence="2">Enolpyruvate transferase domain-containing protein</fullName>
    </recommendedName>
</protein>
<accession>X1VTS2</accession>
<dbReference type="GO" id="GO:0003866">
    <property type="term" value="F:3-phosphoshikimate 1-carboxyvinyltransferase activity"/>
    <property type="evidence" value="ECO:0007669"/>
    <property type="project" value="TreeGrafter"/>
</dbReference>
<keyword evidence="1" id="KW-0808">Transferase</keyword>
<comment type="caution">
    <text evidence="3">The sequence shown here is derived from an EMBL/GenBank/DDBJ whole genome shotgun (WGS) entry which is preliminary data.</text>
</comment>
<gene>
    <name evidence="3" type="ORF">S12H4_45977</name>
</gene>
<dbReference type="PANTHER" id="PTHR21090">
    <property type="entry name" value="AROM/DEHYDROQUINATE SYNTHASE"/>
    <property type="match status" value="1"/>
</dbReference>
<evidence type="ECO:0000313" key="3">
    <source>
        <dbReference type="EMBL" id="GAJ13435.1"/>
    </source>
</evidence>
<proteinExistence type="predicted"/>
<organism evidence="3">
    <name type="scientific">marine sediment metagenome</name>
    <dbReference type="NCBI Taxonomy" id="412755"/>
    <lineage>
        <taxon>unclassified sequences</taxon>
        <taxon>metagenomes</taxon>
        <taxon>ecological metagenomes</taxon>
    </lineage>
</organism>
<dbReference type="GO" id="GO:0009423">
    <property type="term" value="P:chorismate biosynthetic process"/>
    <property type="evidence" value="ECO:0007669"/>
    <property type="project" value="TreeGrafter"/>
</dbReference>